<gene>
    <name evidence="1" type="ORF">COW36_00495</name>
</gene>
<evidence type="ECO:0000313" key="1">
    <source>
        <dbReference type="EMBL" id="PIW19351.1"/>
    </source>
</evidence>
<dbReference type="AlphaFoldDB" id="A0A2M7GAZ6"/>
<proteinExistence type="predicted"/>
<comment type="caution">
    <text evidence="1">The sequence shown here is derived from an EMBL/GenBank/DDBJ whole genome shotgun (WGS) entry which is preliminary data.</text>
</comment>
<evidence type="ECO:0000313" key="2">
    <source>
        <dbReference type="Proteomes" id="UP000231019"/>
    </source>
</evidence>
<dbReference type="SUPFAM" id="SSF48452">
    <property type="entry name" value="TPR-like"/>
    <property type="match status" value="1"/>
</dbReference>
<dbReference type="Proteomes" id="UP000231019">
    <property type="component" value="Unassembled WGS sequence"/>
</dbReference>
<reference evidence="1 2" key="1">
    <citation type="submission" date="2017-09" db="EMBL/GenBank/DDBJ databases">
        <title>Depth-based differentiation of microbial function through sediment-hosted aquifers and enrichment of novel symbionts in the deep terrestrial subsurface.</title>
        <authorList>
            <person name="Probst A.J."/>
            <person name="Ladd B."/>
            <person name="Jarett J.K."/>
            <person name="Geller-Mcgrath D.E."/>
            <person name="Sieber C.M."/>
            <person name="Emerson J.B."/>
            <person name="Anantharaman K."/>
            <person name="Thomas B.C."/>
            <person name="Malmstrom R."/>
            <person name="Stieglmeier M."/>
            <person name="Klingl A."/>
            <person name="Woyke T."/>
            <person name="Ryan C.M."/>
            <person name="Banfield J.F."/>
        </authorList>
    </citation>
    <scope>NUCLEOTIDE SEQUENCE [LARGE SCALE GENOMIC DNA]</scope>
    <source>
        <strain evidence="1">CG17_big_fil_post_rev_8_21_14_2_50_48_46</strain>
    </source>
</reference>
<sequence length="155" mass="17644">MTSTQESVITSAEETPKHPFERGLELYEQKAPLEEVIPLFEQGVLLSPKDGTGYTCLSWLHLLQNQEADHDKALKYAQKAIKLEPGNYQAHFNLVLAMLVNGISGVRPEFLKALDKCRTEEELQEVIDNLKDASERCPDLKEPVKVLNWIQDIRK</sequence>
<name>A0A2M7GAZ6_9BACT</name>
<organism evidence="1 2">
    <name type="scientific">bacterium (Candidatus Blackallbacteria) CG17_big_fil_post_rev_8_21_14_2_50_48_46</name>
    <dbReference type="NCBI Taxonomy" id="2014261"/>
    <lineage>
        <taxon>Bacteria</taxon>
        <taxon>Candidatus Blackallbacteria</taxon>
    </lineage>
</organism>
<protein>
    <submittedName>
        <fullName evidence="1">Uncharacterized protein</fullName>
    </submittedName>
</protein>
<accession>A0A2M7GAZ6</accession>
<dbReference type="Gene3D" id="1.25.40.10">
    <property type="entry name" value="Tetratricopeptide repeat domain"/>
    <property type="match status" value="1"/>
</dbReference>
<dbReference type="InterPro" id="IPR011990">
    <property type="entry name" value="TPR-like_helical_dom_sf"/>
</dbReference>
<dbReference type="EMBL" id="PFFQ01000004">
    <property type="protein sequence ID" value="PIW19351.1"/>
    <property type="molecule type" value="Genomic_DNA"/>
</dbReference>